<dbReference type="InterPro" id="IPR020422">
    <property type="entry name" value="TYR_PHOSPHATASE_DUAL_dom"/>
</dbReference>
<keyword evidence="19" id="KW-1185">Reference proteome</keyword>
<organism evidence="18 19">
    <name type="scientific">Tigriopus californicus</name>
    <name type="common">Marine copepod</name>
    <dbReference type="NCBI Taxonomy" id="6832"/>
    <lineage>
        <taxon>Eukaryota</taxon>
        <taxon>Metazoa</taxon>
        <taxon>Ecdysozoa</taxon>
        <taxon>Arthropoda</taxon>
        <taxon>Crustacea</taxon>
        <taxon>Multicrustacea</taxon>
        <taxon>Hexanauplia</taxon>
        <taxon>Copepoda</taxon>
        <taxon>Harpacticoida</taxon>
        <taxon>Harpacticidae</taxon>
        <taxon>Tigriopus</taxon>
    </lineage>
</organism>
<evidence type="ECO:0000256" key="12">
    <source>
        <dbReference type="PIRSR" id="PIRSR036958-1"/>
    </source>
</evidence>
<dbReference type="GO" id="GO:0005525">
    <property type="term" value="F:GTP binding"/>
    <property type="evidence" value="ECO:0007669"/>
    <property type="project" value="UniProtKB-UniRule"/>
</dbReference>
<dbReference type="EC" id="2.7.7.50" evidence="11"/>
<feature type="active site" description="N6-GMP-lysine intermediate" evidence="13">
    <location>
        <position position="303"/>
    </location>
</feature>
<evidence type="ECO:0000256" key="7">
    <source>
        <dbReference type="ARBA" id="ARBA00023042"/>
    </source>
</evidence>
<dbReference type="PROSITE" id="PS50056">
    <property type="entry name" value="TYR_PHOSPHATASE_2"/>
    <property type="match status" value="1"/>
</dbReference>
<dbReference type="InterPro" id="IPR001339">
    <property type="entry name" value="mRNA_cap_enzyme_adenylation"/>
</dbReference>
<evidence type="ECO:0000313" key="19">
    <source>
        <dbReference type="Proteomes" id="UP000318571"/>
    </source>
</evidence>
<feature type="active site" description="Phosphocysteine intermediate" evidence="12">
    <location>
        <position position="130"/>
    </location>
</feature>
<dbReference type="PROSITE" id="PS00383">
    <property type="entry name" value="TYR_PHOSPHATASE_1"/>
    <property type="match status" value="1"/>
</dbReference>
<dbReference type="Gene3D" id="3.90.190.10">
    <property type="entry name" value="Protein tyrosine phosphatase superfamily"/>
    <property type="match status" value="1"/>
</dbReference>
<feature type="domain" description="Tyrosine specific protein phosphatases" evidence="17">
    <location>
        <begin position="108"/>
        <end position="175"/>
    </location>
</feature>
<dbReference type="PROSITE" id="PS50054">
    <property type="entry name" value="TYR_PHOSPHATASE_DUAL"/>
    <property type="match status" value="1"/>
</dbReference>
<keyword evidence="3 11" id="KW-0808">Transferase</keyword>
<keyword evidence="4 11" id="KW-0548">Nucleotidyltransferase</keyword>
<evidence type="ECO:0000256" key="10">
    <source>
        <dbReference type="ARBA" id="ARBA00044624"/>
    </source>
</evidence>
<dbReference type="InterPro" id="IPR012340">
    <property type="entry name" value="NA-bd_OB-fold"/>
</dbReference>
<feature type="region of interest" description="Disordered" evidence="15">
    <location>
        <begin position="585"/>
        <end position="617"/>
    </location>
</feature>
<evidence type="ECO:0000313" key="18">
    <source>
        <dbReference type="EMBL" id="TRY71531.1"/>
    </source>
</evidence>
<dbReference type="OrthoDB" id="200924at2759"/>
<dbReference type="Gene3D" id="3.30.1490.430">
    <property type="match status" value="1"/>
</dbReference>
<feature type="compositionally biased region" description="Basic residues" evidence="15">
    <location>
        <begin position="588"/>
        <end position="599"/>
    </location>
</feature>
<protein>
    <recommendedName>
        <fullName evidence="11">mRNA-capping enzyme</fullName>
    </recommendedName>
    <domain>
        <recommendedName>
            <fullName evidence="11">mRNA 5'-triphosphate monophosphatase</fullName>
            <ecNumber evidence="11">3.6.1.74</ecNumber>
        </recommendedName>
        <alternativeName>
            <fullName evidence="11">mRNA 5'-phosphatase</fullName>
        </alternativeName>
    </domain>
    <domain>
        <recommendedName>
            <fullName evidence="11">mRNA guanylyltransferase</fullName>
            <ecNumber evidence="11">2.7.7.50</ecNumber>
        </recommendedName>
        <alternativeName>
            <fullName evidence="11">GTP--RNA guanylyltransferase</fullName>
            <shortName evidence="11">GTase</shortName>
        </alternativeName>
    </domain>
</protein>
<comment type="caution">
    <text evidence="18">The sequence shown here is derived from an EMBL/GenBank/DDBJ whole genome shotgun (WGS) entry which is preliminary data.</text>
</comment>
<dbReference type="InterPro" id="IPR017074">
    <property type="entry name" value="mRNA_cap_enz_bifunc"/>
</dbReference>
<evidence type="ECO:0000259" key="16">
    <source>
        <dbReference type="PROSITE" id="PS50054"/>
    </source>
</evidence>
<keyword evidence="8 11" id="KW-0342">GTP-binding</keyword>
<evidence type="ECO:0000256" key="1">
    <source>
        <dbReference type="ARBA" id="ARBA00004123"/>
    </source>
</evidence>
<dbReference type="GO" id="GO:0006370">
    <property type="term" value="P:7-methylguanosine mRNA capping"/>
    <property type="evidence" value="ECO:0007669"/>
    <property type="project" value="UniProtKB-UniRule"/>
</dbReference>
<feature type="region of interest" description="Disordered" evidence="15">
    <location>
        <begin position="205"/>
        <end position="247"/>
    </location>
</feature>
<dbReference type="SUPFAM" id="SSF56091">
    <property type="entry name" value="DNA ligase/mRNA capping enzyme, catalytic domain"/>
    <property type="match status" value="1"/>
</dbReference>
<dbReference type="GO" id="GO:0004484">
    <property type="term" value="F:mRNA guanylyltransferase activity"/>
    <property type="evidence" value="ECO:0007669"/>
    <property type="project" value="UniProtKB-UniRule"/>
</dbReference>
<reference evidence="18 19" key="1">
    <citation type="journal article" date="2018" name="Nat. Ecol. Evol.">
        <title>Genomic signatures of mitonuclear coevolution across populations of Tigriopus californicus.</title>
        <authorList>
            <person name="Barreto F.S."/>
            <person name="Watson E.T."/>
            <person name="Lima T.G."/>
            <person name="Willett C.S."/>
            <person name="Edmands S."/>
            <person name="Li W."/>
            <person name="Burton R.S."/>
        </authorList>
    </citation>
    <scope>NUCLEOTIDE SEQUENCE [LARGE SCALE GENOMIC DNA]</scope>
    <source>
        <strain evidence="18 19">San Diego</strain>
    </source>
</reference>
<evidence type="ECO:0000256" key="13">
    <source>
        <dbReference type="PIRSR" id="PIRSR036958-2"/>
    </source>
</evidence>
<evidence type="ECO:0000256" key="8">
    <source>
        <dbReference type="ARBA" id="ARBA00023134"/>
    </source>
</evidence>
<dbReference type="EC" id="3.6.1.74" evidence="11"/>
<evidence type="ECO:0000256" key="9">
    <source>
        <dbReference type="ARBA" id="ARBA00023242"/>
    </source>
</evidence>
<dbReference type="Pfam" id="PF22785">
    <property type="entry name" value="Tc-R-P"/>
    <property type="match status" value="1"/>
</dbReference>
<gene>
    <name evidence="18" type="ORF">TCAL_09599</name>
</gene>
<dbReference type="Pfam" id="PF01331">
    <property type="entry name" value="mRNA_cap_enzyme"/>
    <property type="match status" value="1"/>
</dbReference>
<dbReference type="InterPro" id="IPR029021">
    <property type="entry name" value="Prot-tyrosine_phosphatase-like"/>
</dbReference>
<dbReference type="Gene3D" id="2.40.50.140">
    <property type="entry name" value="Nucleic acid-binding proteins"/>
    <property type="match status" value="1"/>
</dbReference>
<proteinExistence type="inferred from homology"/>
<dbReference type="GO" id="GO:0004651">
    <property type="term" value="F:polynucleotide 5'-phosphatase activity"/>
    <property type="evidence" value="ECO:0007669"/>
    <property type="project" value="UniProtKB-UniRule"/>
</dbReference>
<keyword evidence="7 11" id="KW-0506">mRNA capping</keyword>
<dbReference type="Pfam" id="PF03919">
    <property type="entry name" value="mRNA_cap_C"/>
    <property type="match status" value="1"/>
</dbReference>
<feature type="compositionally biased region" description="Pro residues" evidence="15">
    <location>
        <begin position="600"/>
        <end position="617"/>
    </location>
</feature>
<feature type="binding site" evidence="14">
    <location>
        <begin position="469"/>
        <end position="471"/>
    </location>
    <ligand>
        <name>GTP</name>
        <dbReference type="ChEBI" id="CHEBI:37565"/>
    </ligand>
</feature>
<comment type="catalytic activity">
    <reaction evidence="11">
        <text>a 5'-end triphospho-ribonucleoside in mRNA + H2O = a 5'-end diphospho-ribonucleoside in mRNA + phosphate + H(+)</text>
        <dbReference type="Rhea" id="RHEA:67004"/>
        <dbReference type="Rhea" id="RHEA-COMP:17164"/>
        <dbReference type="Rhea" id="RHEA-COMP:17165"/>
        <dbReference type="ChEBI" id="CHEBI:15377"/>
        <dbReference type="ChEBI" id="CHEBI:15378"/>
        <dbReference type="ChEBI" id="CHEBI:43474"/>
        <dbReference type="ChEBI" id="CHEBI:167616"/>
        <dbReference type="ChEBI" id="CHEBI:167618"/>
        <dbReference type="EC" id="3.6.1.74"/>
    </reaction>
</comment>
<feature type="domain" description="Tyrosine-protein phosphatase" evidence="16">
    <location>
        <begin position="38"/>
        <end position="187"/>
    </location>
</feature>
<accession>A0A553P1H1</accession>
<dbReference type="FunFam" id="3.30.470.30:FF:000040">
    <property type="entry name" value="mRNA-capping enzyme"/>
    <property type="match status" value="1"/>
</dbReference>
<dbReference type="GO" id="GO:0005634">
    <property type="term" value="C:nucleus"/>
    <property type="evidence" value="ECO:0007669"/>
    <property type="project" value="UniProtKB-SubCell"/>
</dbReference>
<keyword evidence="9 11" id="KW-0539">Nucleus</keyword>
<dbReference type="InterPro" id="IPR016130">
    <property type="entry name" value="Tyr_Pase_AS"/>
</dbReference>
<dbReference type="PANTHER" id="PTHR10367">
    <property type="entry name" value="MRNA-CAPPING ENZYME"/>
    <property type="match status" value="1"/>
</dbReference>
<evidence type="ECO:0000256" key="5">
    <source>
        <dbReference type="ARBA" id="ARBA00022741"/>
    </source>
</evidence>
<evidence type="ECO:0000256" key="3">
    <source>
        <dbReference type="ARBA" id="ARBA00022679"/>
    </source>
</evidence>
<dbReference type="Gene3D" id="3.30.470.30">
    <property type="entry name" value="DNA ligase/mRNA capping enzyme"/>
    <property type="match status" value="1"/>
</dbReference>
<dbReference type="GO" id="GO:0005524">
    <property type="term" value="F:ATP binding"/>
    <property type="evidence" value="ECO:0007669"/>
    <property type="project" value="InterPro"/>
</dbReference>
<evidence type="ECO:0000256" key="4">
    <source>
        <dbReference type="ARBA" id="ARBA00022695"/>
    </source>
</evidence>
<feature type="binding site" evidence="14">
    <location>
        <position position="324"/>
    </location>
    <ligand>
        <name>GTP</name>
        <dbReference type="ChEBI" id="CHEBI:37565"/>
    </ligand>
</feature>
<evidence type="ECO:0000256" key="6">
    <source>
        <dbReference type="ARBA" id="ARBA00022801"/>
    </source>
</evidence>
<comment type="function">
    <text evidence="11">Bifunctional mRNA-capping enzyme exhibiting RNA 5'-triphosphate monophosphatase activity in the N-terminal part and mRNA guanylyltransferase activity in the C-terminal part. Catalyzes the first two steps of cap formation: by removing the gamma-phosphate from the 5'-triphosphate end of nascent mRNA to yield a diphosphate end, and by transferring the GMP moiety of GTP to the 5'-diphosphate terminus of RNA via a covalent enzyme-GMP reaction intermediate.</text>
</comment>
<keyword evidence="6 11" id="KW-0378">Hydrolase</keyword>
<dbReference type="AlphaFoldDB" id="A0A553P1H1"/>
<dbReference type="OMA" id="FWDIWMS"/>
<dbReference type="Proteomes" id="UP000318571">
    <property type="component" value="Chromosome 7"/>
</dbReference>
<keyword evidence="5 11" id="KW-0547">Nucleotide-binding</keyword>
<dbReference type="GO" id="GO:0140818">
    <property type="term" value="F:mRNA 5'-triphosphate monophosphatase activity"/>
    <property type="evidence" value="ECO:0007669"/>
    <property type="project" value="UniProtKB-EC"/>
</dbReference>
<evidence type="ECO:0000256" key="15">
    <source>
        <dbReference type="SAM" id="MobiDB-lite"/>
    </source>
</evidence>
<evidence type="ECO:0000256" key="14">
    <source>
        <dbReference type="PIRSR" id="PIRSR036958-3"/>
    </source>
</evidence>
<comment type="similarity">
    <text evidence="11">In the N-terminal section; belongs to the non-receptor class of the protein-tyrosine phosphatase family.</text>
</comment>
<dbReference type="FunFam" id="2.40.50.140:FF:000291">
    <property type="entry name" value="mRNA-capping enzyme"/>
    <property type="match status" value="1"/>
</dbReference>
<comment type="subcellular location">
    <subcellularLocation>
        <location evidence="1 11">Nucleus</location>
    </subcellularLocation>
</comment>
<name>A0A553P1H1_TIGCA</name>
<feature type="binding site" evidence="14">
    <location>
        <position position="308"/>
    </location>
    <ligand>
        <name>GTP</name>
        <dbReference type="ChEBI" id="CHEBI:37565"/>
    </ligand>
</feature>
<comment type="catalytic activity">
    <reaction evidence="10">
        <text>a 5'-end diphospho-ribonucleoside in mRNA + GTP + H(+) = a 5'-end (5'-triphosphoguanosine)-ribonucleoside in mRNA + diphosphate</text>
        <dbReference type="Rhea" id="RHEA:67012"/>
        <dbReference type="Rhea" id="RHEA-COMP:17165"/>
        <dbReference type="Rhea" id="RHEA-COMP:17166"/>
        <dbReference type="ChEBI" id="CHEBI:15378"/>
        <dbReference type="ChEBI" id="CHEBI:33019"/>
        <dbReference type="ChEBI" id="CHEBI:37565"/>
        <dbReference type="ChEBI" id="CHEBI:167616"/>
        <dbReference type="ChEBI" id="CHEBI:167617"/>
        <dbReference type="EC" id="2.7.7.50"/>
    </reaction>
    <physiologicalReaction direction="left-to-right" evidence="10">
        <dbReference type="Rhea" id="RHEA:67013"/>
    </physiologicalReaction>
</comment>
<dbReference type="PANTHER" id="PTHR10367:SF17">
    <property type="entry name" value="MRNA-CAPPING ENZYME"/>
    <property type="match status" value="1"/>
</dbReference>
<comment type="similarity">
    <text evidence="11">In the C-terminal section; belongs to the eukaryotic GTase family.</text>
</comment>
<dbReference type="EMBL" id="VCGU01000008">
    <property type="protein sequence ID" value="TRY71531.1"/>
    <property type="molecule type" value="Genomic_DNA"/>
</dbReference>
<sequence>MSHRDPGPPPPRWIHCPRKSHDLIAGKFLAFKTPCDQRFDPQIEPQFRFPPSMIFDSMKGYKVKIGLWIDLCNTSRYYDKTLVENVGCSYVKLHCRGHGAAPTPDQVAAFVSLCSKFVRQNPLEIIAVHCTHGFNRSGFLIASYLVQIDDWSPEAAVENFARARPPGIYKDDYLQELFARYGDATDAPAAPPLPEWCFAEDAEDDVDDDGHAQNGGASNSNGAGGSSGSSSRRRESNKKNPTFMAGISNVHPVKQQPLLGEIQKKFQYLCKWRSNGFPGSQPVSMDRVNVRNLEEMPYKVSWKADGTRYMMLIDGLDRVFFADRDHCIFQVENMKFFHRKNRNKHLENTLVDGEMVIDQDGTKSIPRYLVYDIVTFENERVGEATFSVRALCIDKELIKSRAQYAEEGLIDKSQEPFSVRQKDFWPLHDTPKLLGPKFTKEKLGHEPDGLIFQPSKKPYTAGRDDDVLKWKPSTHNSVDFKLVVQKDSRPGMLPTTIGLLYVGGLNVPFGEMKRLKKEVRELNHKIIECTWDAERKEWVFMRERTDKSYPNSFNTAKSVVRSIQEPVTEEFLLDFIENHAYREPFHQQQHHHQQHHQQKRPPPPVPMGPPNPKRPRN</sequence>
<dbReference type="InterPro" id="IPR000387">
    <property type="entry name" value="Tyr_Pase_dom"/>
</dbReference>
<dbReference type="CDD" id="cd07895">
    <property type="entry name" value="Adenylation_mRNA_capping"/>
    <property type="match status" value="1"/>
</dbReference>
<feature type="binding site" evidence="14">
    <location>
        <begin position="542"/>
        <end position="547"/>
    </location>
    <ligand>
        <name>GTP</name>
        <dbReference type="ChEBI" id="CHEBI:37565"/>
    </ligand>
</feature>
<dbReference type="InterPro" id="IPR051029">
    <property type="entry name" value="mRNA_Capping_Enz/RNA_Phosphat"/>
</dbReference>
<dbReference type="PIRSF" id="PIRSF036958">
    <property type="entry name" value="mRNA_capping_HCE"/>
    <property type="match status" value="1"/>
</dbReference>
<evidence type="ECO:0000256" key="11">
    <source>
        <dbReference type="PIRNR" id="PIRNR036958"/>
    </source>
</evidence>
<dbReference type="GO" id="GO:0004721">
    <property type="term" value="F:phosphoprotein phosphatase activity"/>
    <property type="evidence" value="ECO:0007669"/>
    <property type="project" value="UniProtKB-UniRule"/>
</dbReference>
<dbReference type="InterPro" id="IPR013846">
    <property type="entry name" value="mRNA_cap_enzyme_C"/>
</dbReference>
<feature type="binding site" evidence="14">
    <location>
        <begin position="352"/>
        <end position="354"/>
    </location>
    <ligand>
        <name>GTP</name>
        <dbReference type="ChEBI" id="CHEBI:37565"/>
    </ligand>
</feature>
<keyword evidence="2 11" id="KW-0507">mRNA processing</keyword>
<dbReference type="FunFam" id="3.90.190.10:FF:000040">
    <property type="entry name" value="mRNA-capping enzyme"/>
    <property type="match status" value="1"/>
</dbReference>
<dbReference type="SUPFAM" id="SSF50249">
    <property type="entry name" value="Nucleic acid-binding proteins"/>
    <property type="match status" value="1"/>
</dbReference>
<evidence type="ECO:0000256" key="2">
    <source>
        <dbReference type="ARBA" id="ARBA00022664"/>
    </source>
</evidence>
<evidence type="ECO:0000259" key="17">
    <source>
        <dbReference type="PROSITE" id="PS50056"/>
    </source>
</evidence>
<dbReference type="SUPFAM" id="SSF52799">
    <property type="entry name" value="(Phosphotyrosine protein) phosphatases II"/>
    <property type="match status" value="1"/>
</dbReference>
<dbReference type="STRING" id="6832.A0A553P1H1"/>